<feature type="transmembrane region" description="Helical" evidence="8">
    <location>
        <begin position="491"/>
        <end position="514"/>
    </location>
</feature>
<dbReference type="NCBIfam" id="TIGR01790">
    <property type="entry name" value="carotene-cycl"/>
    <property type="match status" value="1"/>
</dbReference>
<dbReference type="AlphaFoldDB" id="A0A2H4YKG7"/>
<evidence type="ECO:0000256" key="1">
    <source>
        <dbReference type="ARBA" id="ARBA00005089"/>
    </source>
</evidence>
<organism evidence="9">
    <name type="scientific">Gymnogongrus flabelliformis</name>
    <dbReference type="NCBI Taxonomy" id="38507"/>
    <lineage>
        <taxon>Eukaryota</taxon>
        <taxon>Rhodophyta</taxon>
        <taxon>Florideophyceae</taxon>
        <taxon>Rhodymeniophycidae</taxon>
        <taxon>Gigartinales</taxon>
        <taxon>Phyllophoraceae</taxon>
        <taxon>Gymnogongrus</taxon>
    </lineage>
</organism>
<protein>
    <recommendedName>
        <fullName evidence="3">lycopene beta-cyclase</fullName>
        <ecNumber evidence="3">5.5.1.19</ecNumber>
    </recommendedName>
</protein>
<evidence type="ECO:0000256" key="4">
    <source>
        <dbReference type="ARBA" id="ARBA00022746"/>
    </source>
</evidence>
<evidence type="ECO:0000256" key="5">
    <source>
        <dbReference type="ARBA" id="ARBA00023027"/>
    </source>
</evidence>
<dbReference type="PANTHER" id="PTHR39757">
    <property type="match status" value="1"/>
</dbReference>
<comment type="similarity">
    <text evidence="2">Belongs to the lycopene cyclase family.</text>
</comment>
<comment type="pathway">
    <text evidence="1">Carotenoid biosynthesis; beta-carotene biosynthesis.</text>
</comment>
<dbReference type="SUPFAM" id="SSF51905">
    <property type="entry name" value="FAD/NAD(P)-binding domain"/>
    <property type="match status" value="1"/>
</dbReference>
<accession>A0A2H4YKG7</accession>
<keyword evidence="4" id="KW-0125">Carotenoid biosynthesis</keyword>
<sequence length="536" mass="59546">MSPSAVTGLFVPPTVFPSRHVPRPSSLRRSQHAATPFRRIRASLSAASFDANSVSSAPSTFPTVTRPPASAPAPAPATPIPARALYDVAVIGAGPAGLSLSAALCHHGLNVVNLDATIEAPWPNHYGVWRDEFQAVGLDDCATAIYPATAVYAGPEKITLDRQYLRVDRVKLKSLLLRRCVEGGVRLCRAVVRDVLHTSDSESEVRFGPAGPASHAEIMENSFCDFEDVLDEGMLRAKLVVDCTGHALRFTATEPEKKFRPPWAQAAYGIEAEVESHPYQADQMLLMDFRDDHMQGNEKWRKESEARPTFLYVFPSGERRAFFEETSVIAPKAVPFEELKERLFRRLEHDGVKVKRILEEEKSLIPMGGSLPNRAQRVVGFGGAACLVHPATGYMVARTVSMAGTVAETIANGLKDNSDGFKAMAVSNAVWKVTWSLELRRQRDFLDFGAELLGVLDMDESRRFFDAFFALPQSMWSKFLCFKLDTPVERIYFALYFFVIATGPIRWSLLRGIFEIGRWRLIRSVLPLWLSAADEN</sequence>
<comment type="pathway">
    <text evidence="6">Carotenoid biosynthesis; beta-zeacarotene biosynthesis.</text>
</comment>
<dbReference type="GO" id="GO:0016860">
    <property type="term" value="F:intramolecular oxidoreductase activity"/>
    <property type="evidence" value="ECO:0007669"/>
    <property type="project" value="UniProtKB-ARBA"/>
</dbReference>
<dbReference type="Gene3D" id="3.50.50.60">
    <property type="entry name" value="FAD/NAD(P)-binding domain"/>
    <property type="match status" value="1"/>
</dbReference>
<dbReference type="InterPro" id="IPR010108">
    <property type="entry name" value="Lycopene_cyclase_b/e"/>
</dbReference>
<evidence type="ECO:0000256" key="6">
    <source>
        <dbReference type="ARBA" id="ARBA00037906"/>
    </source>
</evidence>
<keyword evidence="8" id="KW-1133">Transmembrane helix</keyword>
<gene>
    <name evidence="9" type="primary">LCYE</name>
</gene>
<dbReference type="Pfam" id="PF05834">
    <property type="entry name" value="Lycopene_cycl"/>
    <property type="match status" value="1"/>
</dbReference>
<dbReference type="EMBL" id="KY111536">
    <property type="protein sequence ID" value="AUE44515.1"/>
    <property type="molecule type" value="mRNA"/>
</dbReference>
<name>A0A2H4YKG7_9FLOR</name>
<reference evidence="9" key="1">
    <citation type="submission" date="2016-11" db="EMBL/GenBank/DDBJ databases">
        <title>Phylogenetic studies on genes related to carotenoids biosynthesis in algae.</title>
        <authorList>
            <person name="Wang S."/>
            <person name="Zhang L."/>
            <person name="Chi S."/>
            <person name="Wang X."/>
            <person name="Tang X."/>
            <person name="Liu T."/>
        </authorList>
    </citation>
    <scope>NUCLEOTIDE SEQUENCE</scope>
    <source>
        <strain evidence="9">CKXF-2005349</strain>
    </source>
</reference>
<keyword evidence="8" id="KW-0472">Membrane</keyword>
<keyword evidence="5" id="KW-0520">NAD</keyword>
<dbReference type="InterPro" id="IPR036188">
    <property type="entry name" value="FAD/NAD-bd_sf"/>
</dbReference>
<dbReference type="EC" id="5.5.1.19" evidence="3"/>
<evidence type="ECO:0000256" key="8">
    <source>
        <dbReference type="SAM" id="Phobius"/>
    </source>
</evidence>
<keyword evidence="8" id="KW-0812">Transmembrane</keyword>
<evidence type="ECO:0000256" key="2">
    <source>
        <dbReference type="ARBA" id="ARBA00006599"/>
    </source>
</evidence>
<evidence type="ECO:0000313" key="9">
    <source>
        <dbReference type="EMBL" id="AUE44515.1"/>
    </source>
</evidence>
<evidence type="ECO:0000256" key="3">
    <source>
        <dbReference type="ARBA" id="ARBA00012242"/>
    </source>
</evidence>
<feature type="compositionally biased region" description="Polar residues" evidence="7">
    <location>
        <begin position="52"/>
        <end position="63"/>
    </location>
</feature>
<evidence type="ECO:0000256" key="7">
    <source>
        <dbReference type="SAM" id="MobiDB-lite"/>
    </source>
</evidence>
<proteinExistence type="evidence at transcript level"/>
<dbReference type="GO" id="GO:0016705">
    <property type="term" value="F:oxidoreductase activity, acting on paired donors, with incorporation or reduction of molecular oxygen"/>
    <property type="evidence" value="ECO:0007669"/>
    <property type="project" value="InterPro"/>
</dbReference>
<feature type="region of interest" description="Disordered" evidence="7">
    <location>
        <begin position="52"/>
        <end position="76"/>
    </location>
</feature>
<dbReference type="GO" id="GO:0016117">
    <property type="term" value="P:carotenoid biosynthetic process"/>
    <property type="evidence" value="ECO:0007669"/>
    <property type="project" value="UniProtKB-KW"/>
</dbReference>
<dbReference type="PANTHER" id="PTHR39757:SF5">
    <property type="entry name" value="OS02G0190600 PROTEIN"/>
    <property type="match status" value="1"/>
</dbReference>